<name>A0M4C7_CHRFK</name>
<dbReference type="EMBL" id="CU207366">
    <property type="protein sequence ID" value="CAL67472.1"/>
    <property type="molecule type" value="Genomic_DNA"/>
</dbReference>
<dbReference type="HOGENOM" id="CLU_2537833_0_0_10"/>
<reference evidence="1 2" key="1">
    <citation type="journal article" date="2006" name="Environ. Microbiol.">
        <title>Whole genome analysis of the marine Bacteroidetes'Gramella forsetii' reveals adaptations to degradation of polymeric organic matter.</title>
        <authorList>
            <person name="Bauer M."/>
            <person name="Kube M."/>
            <person name="Teeling H."/>
            <person name="Richter M."/>
            <person name="Lombardot T."/>
            <person name="Allers E."/>
            <person name="Wuerdemann C.A."/>
            <person name="Quast C."/>
            <person name="Kuhl H."/>
            <person name="Knaust F."/>
            <person name="Woebken D."/>
            <person name="Bischof K."/>
            <person name="Mussmann M."/>
            <person name="Choudhuri J.V."/>
            <person name="Meyer F."/>
            <person name="Reinhardt R."/>
            <person name="Amann R.I."/>
            <person name="Gloeckner F.O."/>
        </authorList>
    </citation>
    <scope>NUCLEOTIDE SEQUENCE [LARGE SCALE GENOMIC DNA]</scope>
    <source>
        <strain evidence="1 2">KT0803</strain>
    </source>
</reference>
<accession>A0M4C7</accession>
<evidence type="ECO:0000313" key="1">
    <source>
        <dbReference type="EMBL" id="CAL67472.1"/>
    </source>
</evidence>
<sequence length="83" mass="9462">MGTRFDRLSATIRHPEFISGSNGILHQVQHDVNLTVISTKHSEGEIYKYISRRSLPLVEMAIANNVYLEFNLSANLTFQGYHI</sequence>
<proteinExistence type="predicted"/>
<evidence type="ECO:0000313" key="2">
    <source>
        <dbReference type="Proteomes" id="UP000000755"/>
    </source>
</evidence>
<dbReference type="Proteomes" id="UP000000755">
    <property type="component" value="Chromosome"/>
</dbReference>
<dbReference type="KEGG" id="gfo:GFO_2516"/>
<organism evidence="1 2">
    <name type="scientific">Christiangramia forsetii (strain DSM 17595 / CGMCC 1.15422 / KT0803)</name>
    <name type="common">Gramella forsetii</name>
    <dbReference type="NCBI Taxonomy" id="411154"/>
    <lineage>
        <taxon>Bacteria</taxon>
        <taxon>Pseudomonadati</taxon>
        <taxon>Bacteroidota</taxon>
        <taxon>Flavobacteriia</taxon>
        <taxon>Flavobacteriales</taxon>
        <taxon>Flavobacteriaceae</taxon>
        <taxon>Christiangramia</taxon>
    </lineage>
</organism>
<protein>
    <submittedName>
        <fullName evidence="1">Uncharacterized protein</fullName>
    </submittedName>
</protein>
<gene>
    <name evidence="1" type="ordered locus">GFO_2516</name>
</gene>
<dbReference type="AlphaFoldDB" id="A0M4C7"/>